<evidence type="ECO:0000259" key="9">
    <source>
        <dbReference type="PROSITE" id="PS50109"/>
    </source>
</evidence>
<evidence type="ECO:0000256" key="1">
    <source>
        <dbReference type="ARBA" id="ARBA00000085"/>
    </source>
</evidence>
<gene>
    <name evidence="10" type="ORF">AHIS1636_26200</name>
</gene>
<keyword evidence="6 10" id="KW-0418">Kinase</keyword>
<reference evidence="10 11" key="1">
    <citation type="journal article" date="2023" name="Int. J. Syst. Evol. Microbiol.">
        <title>Arthrobacter mangrovi sp. nov., an actinobacterium isolated from the rhizosphere of a mangrove.</title>
        <authorList>
            <person name="Hamada M."/>
            <person name="Saitou S."/>
            <person name="Enomoto N."/>
            <person name="Nanri K."/>
            <person name="Hidaka K."/>
            <person name="Miura T."/>
            <person name="Tamura T."/>
        </authorList>
    </citation>
    <scope>NUCLEOTIDE SEQUENCE [LARGE SCALE GENOMIC DNA]</scope>
    <source>
        <strain evidence="10 11">NBRC 112813</strain>
    </source>
</reference>
<dbReference type="InterPro" id="IPR036890">
    <property type="entry name" value="HATPase_C_sf"/>
</dbReference>
<dbReference type="InterPro" id="IPR003594">
    <property type="entry name" value="HATPase_dom"/>
</dbReference>
<evidence type="ECO:0000256" key="3">
    <source>
        <dbReference type="ARBA" id="ARBA00012438"/>
    </source>
</evidence>
<keyword evidence="5" id="KW-0808">Transferase</keyword>
<dbReference type="InterPro" id="IPR003661">
    <property type="entry name" value="HisK_dim/P_dom"/>
</dbReference>
<accession>A0ABQ5MW39</accession>
<dbReference type="SUPFAM" id="SSF47384">
    <property type="entry name" value="Homodimeric domain of signal transducing histidine kinase"/>
    <property type="match status" value="1"/>
</dbReference>
<evidence type="ECO:0000256" key="4">
    <source>
        <dbReference type="ARBA" id="ARBA00022553"/>
    </source>
</evidence>
<keyword evidence="7" id="KW-0902">Two-component regulatory system</keyword>
<comment type="catalytic activity">
    <reaction evidence="1">
        <text>ATP + protein L-histidine = ADP + protein N-phospho-L-histidine.</text>
        <dbReference type="EC" id="2.7.13.3"/>
    </reaction>
</comment>
<dbReference type="InterPro" id="IPR036097">
    <property type="entry name" value="HisK_dim/P_sf"/>
</dbReference>
<dbReference type="CDD" id="cd00082">
    <property type="entry name" value="HisKA"/>
    <property type="match status" value="1"/>
</dbReference>
<keyword evidence="8" id="KW-1133">Transmembrane helix</keyword>
<organism evidence="10 11">
    <name type="scientific">Arthrobacter mangrovi</name>
    <dbReference type="NCBI Taxonomy" id="2966350"/>
    <lineage>
        <taxon>Bacteria</taxon>
        <taxon>Bacillati</taxon>
        <taxon>Actinomycetota</taxon>
        <taxon>Actinomycetes</taxon>
        <taxon>Micrococcales</taxon>
        <taxon>Micrococcaceae</taxon>
        <taxon>Arthrobacter</taxon>
    </lineage>
</organism>
<dbReference type="InterPro" id="IPR004358">
    <property type="entry name" value="Sig_transdc_His_kin-like_C"/>
</dbReference>
<evidence type="ECO:0000256" key="5">
    <source>
        <dbReference type="ARBA" id="ARBA00022679"/>
    </source>
</evidence>
<evidence type="ECO:0000256" key="6">
    <source>
        <dbReference type="ARBA" id="ARBA00022777"/>
    </source>
</evidence>
<dbReference type="InterPro" id="IPR005467">
    <property type="entry name" value="His_kinase_dom"/>
</dbReference>
<dbReference type="Gene3D" id="1.10.287.130">
    <property type="match status" value="1"/>
</dbReference>
<dbReference type="InterPro" id="IPR050736">
    <property type="entry name" value="Sensor_HK_Regulatory"/>
</dbReference>
<dbReference type="Pfam" id="PF02518">
    <property type="entry name" value="HATPase_c"/>
    <property type="match status" value="1"/>
</dbReference>
<feature type="transmembrane region" description="Helical" evidence="8">
    <location>
        <begin position="24"/>
        <end position="47"/>
    </location>
</feature>
<dbReference type="InterPro" id="IPR013656">
    <property type="entry name" value="PAS_4"/>
</dbReference>
<keyword evidence="8" id="KW-0812">Transmembrane</keyword>
<dbReference type="EMBL" id="BRVS01000013">
    <property type="protein sequence ID" value="GLB68178.1"/>
    <property type="molecule type" value="Genomic_DNA"/>
</dbReference>
<dbReference type="PRINTS" id="PR00344">
    <property type="entry name" value="BCTRLSENSOR"/>
</dbReference>
<dbReference type="SUPFAM" id="SSF55785">
    <property type="entry name" value="PYP-like sensor domain (PAS domain)"/>
    <property type="match status" value="1"/>
</dbReference>
<evidence type="ECO:0000256" key="7">
    <source>
        <dbReference type="ARBA" id="ARBA00023012"/>
    </source>
</evidence>
<evidence type="ECO:0000256" key="8">
    <source>
        <dbReference type="SAM" id="Phobius"/>
    </source>
</evidence>
<evidence type="ECO:0000256" key="2">
    <source>
        <dbReference type="ARBA" id="ARBA00004236"/>
    </source>
</evidence>
<dbReference type="PANTHER" id="PTHR43711">
    <property type="entry name" value="TWO-COMPONENT HISTIDINE KINASE"/>
    <property type="match status" value="1"/>
</dbReference>
<dbReference type="SMART" id="SM00388">
    <property type="entry name" value="HisKA"/>
    <property type="match status" value="1"/>
</dbReference>
<keyword evidence="11" id="KW-1185">Reference proteome</keyword>
<evidence type="ECO:0000313" key="11">
    <source>
        <dbReference type="Proteomes" id="UP001209654"/>
    </source>
</evidence>
<dbReference type="SMART" id="SM00387">
    <property type="entry name" value="HATPase_c"/>
    <property type="match status" value="1"/>
</dbReference>
<comment type="subcellular location">
    <subcellularLocation>
        <location evidence="2">Cell membrane</location>
    </subcellularLocation>
</comment>
<dbReference type="Proteomes" id="UP001209654">
    <property type="component" value="Unassembled WGS sequence"/>
</dbReference>
<keyword evidence="4" id="KW-0597">Phosphoprotein</keyword>
<comment type="caution">
    <text evidence="10">The sequence shown here is derived from an EMBL/GenBank/DDBJ whole genome shotgun (WGS) entry which is preliminary data.</text>
</comment>
<dbReference type="RefSeq" id="WP_264796278.1">
    <property type="nucleotide sequence ID" value="NZ_BRVS01000013.1"/>
</dbReference>
<feature type="transmembrane region" description="Helical" evidence="8">
    <location>
        <begin position="160"/>
        <end position="177"/>
    </location>
</feature>
<dbReference type="Pfam" id="PF08448">
    <property type="entry name" value="PAS_4"/>
    <property type="match status" value="1"/>
</dbReference>
<dbReference type="CDD" id="cd00075">
    <property type="entry name" value="HATPase"/>
    <property type="match status" value="1"/>
</dbReference>
<keyword evidence="8" id="KW-0472">Membrane</keyword>
<name>A0ABQ5MW39_9MICC</name>
<dbReference type="GO" id="GO:0016301">
    <property type="term" value="F:kinase activity"/>
    <property type="evidence" value="ECO:0007669"/>
    <property type="project" value="UniProtKB-KW"/>
</dbReference>
<dbReference type="Gene3D" id="3.30.565.10">
    <property type="entry name" value="Histidine kinase-like ATPase, C-terminal domain"/>
    <property type="match status" value="1"/>
</dbReference>
<dbReference type="EC" id="2.7.13.3" evidence="3"/>
<dbReference type="Pfam" id="PF00512">
    <property type="entry name" value="HisKA"/>
    <property type="match status" value="1"/>
</dbReference>
<dbReference type="PROSITE" id="PS50109">
    <property type="entry name" value="HIS_KIN"/>
    <property type="match status" value="1"/>
</dbReference>
<dbReference type="SUPFAM" id="SSF55874">
    <property type="entry name" value="ATPase domain of HSP90 chaperone/DNA topoisomerase II/histidine kinase"/>
    <property type="match status" value="1"/>
</dbReference>
<evidence type="ECO:0000313" key="10">
    <source>
        <dbReference type="EMBL" id="GLB68178.1"/>
    </source>
</evidence>
<feature type="transmembrane region" description="Helical" evidence="8">
    <location>
        <begin position="127"/>
        <end position="148"/>
    </location>
</feature>
<sequence length="564" mass="60224">MDKVLDFLTLNRIRFDALSLRMRVVLSQLPLSITMLFLLGGSIVLHAPLLRDPLFLLSMACSAVLLLACFVVPWEKLPYPSFLAIPLLDFIPIGLLREGAGSHLTGLGLLAAFPVIWLAASGQLPRFSVIAGALASLAMVWIPVLASGNPVTLDTLTQPLLVPFMMLAIGITIRVMTASMMAQQAILEAKDAELRELLEASGRRERLLRTVVNTVDVGVLALDPTGRSVLANRPLEQMRRVATPEGVEKAPLADLLLYRMDGVTPIAEPDLPTARAARGETFSEYLVRAGRSGHQRVLSTSARAMKDNDGKREGSVLAFSDVTELAEALNAKDDFLSSVSHELRTPLTSIRGYTELLLLDTSLPPQVTAGLTVIDRNADQLFKLVSDLLGTATGFADLRPVEADLADLLKQAATAAEPRAAASGVVLSLDTAEPLIVECDPARIRQVLDNLLSNAVKYSPDGGTVTVRGGVRDGVVYAEVADTGMGMDPEESGSIFTRFFRTSVARRSSIPGVGLGLPLSKDIVERHGGTIWCTSAPGEGSVFTFTLPRRTGGGMTEGAAGGNQ</sequence>
<proteinExistence type="predicted"/>
<feature type="domain" description="Histidine kinase" evidence="9">
    <location>
        <begin position="338"/>
        <end position="551"/>
    </location>
</feature>
<dbReference type="InterPro" id="IPR035965">
    <property type="entry name" value="PAS-like_dom_sf"/>
</dbReference>
<dbReference type="Gene3D" id="3.30.450.20">
    <property type="entry name" value="PAS domain"/>
    <property type="match status" value="1"/>
</dbReference>
<protein>
    <recommendedName>
        <fullName evidence="3">histidine kinase</fullName>
        <ecNumber evidence="3">2.7.13.3</ecNumber>
    </recommendedName>
</protein>
<feature type="transmembrane region" description="Helical" evidence="8">
    <location>
        <begin position="102"/>
        <end position="120"/>
    </location>
</feature>
<feature type="transmembrane region" description="Helical" evidence="8">
    <location>
        <begin position="53"/>
        <end position="72"/>
    </location>
</feature>
<dbReference type="PANTHER" id="PTHR43711:SF1">
    <property type="entry name" value="HISTIDINE KINASE 1"/>
    <property type="match status" value="1"/>
</dbReference>